<name>A0A0M3JJ14_ANISI</name>
<dbReference type="OrthoDB" id="125363at2759"/>
<organism evidence="4">
    <name type="scientific">Anisakis simplex</name>
    <name type="common">Herring worm</name>
    <dbReference type="NCBI Taxonomy" id="6269"/>
    <lineage>
        <taxon>Eukaryota</taxon>
        <taxon>Metazoa</taxon>
        <taxon>Ecdysozoa</taxon>
        <taxon>Nematoda</taxon>
        <taxon>Chromadorea</taxon>
        <taxon>Rhabditida</taxon>
        <taxon>Spirurina</taxon>
        <taxon>Ascaridomorpha</taxon>
        <taxon>Ascaridoidea</taxon>
        <taxon>Anisakidae</taxon>
        <taxon>Anisakis</taxon>
        <taxon>Anisakis simplex complex</taxon>
    </lineage>
</organism>
<protein>
    <submittedName>
        <fullName evidence="2 4">Uncharacterized protein</fullName>
    </submittedName>
</protein>
<dbReference type="WBParaSite" id="ASIM_0000763001-mRNA-1">
    <property type="protein sequence ID" value="ASIM_0000763001-mRNA-1"/>
    <property type="gene ID" value="ASIM_0000763001"/>
</dbReference>
<feature type="compositionally biased region" description="Low complexity" evidence="1">
    <location>
        <begin position="53"/>
        <end position="65"/>
    </location>
</feature>
<proteinExistence type="predicted"/>
<keyword evidence="3" id="KW-1185">Reference proteome</keyword>
<dbReference type="AlphaFoldDB" id="A0A0M3JJ14"/>
<dbReference type="EMBL" id="UYRR01017805">
    <property type="protein sequence ID" value="VDK29094.1"/>
    <property type="molecule type" value="Genomic_DNA"/>
</dbReference>
<feature type="region of interest" description="Disordered" evidence="1">
    <location>
        <begin position="33"/>
        <end position="65"/>
    </location>
</feature>
<gene>
    <name evidence="2" type="ORF">ASIM_LOCUS7399</name>
</gene>
<evidence type="ECO:0000256" key="1">
    <source>
        <dbReference type="SAM" id="MobiDB-lite"/>
    </source>
</evidence>
<evidence type="ECO:0000313" key="4">
    <source>
        <dbReference type="WBParaSite" id="ASIM_0000763001-mRNA-1"/>
    </source>
</evidence>
<evidence type="ECO:0000313" key="2">
    <source>
        <dbReference type="EMBL" id="VDK29094.1"/>
    </source>
</evidence>
<dbReference type="Proteomes" id="UP000267096">
    <property type="component" value="Unassembled WGS sequence"/>
</dbReference>
<sequence>MVLNNATLALIPRQASLYNLSLLSEKSERSTFSLSKQSPTFARGPFGGGIGGNNSNSQSKGLLSS</sequence>
<reference evidence="2 3" key="2">
    <citation type="submission" date="2018-11" db="EMBL/GenBank/DDBJ databases">
        <authorList>
            <consortium name="Pathogen Informatics"/>
        </authorList>
    </citation>
    <scope>NUCLEOTIDE SEQUENCE [LARGE SCALE GENOMIC DNA]</scope>
</reference>
<evidence type="ECO:0000313" key="3">
    <source>
        <dbReference type="Proteomes" id="UP000267096"/>
    </source>
</evidence>
<reference evidence="4" key="1">
    <citation type="submission" date="2017-02" db="UniProtKB">
        <authorList>
            <consortium name="WormBaseParasite"/>
        </authorList>
    </citation>
    <scope>IDENTIFICATION</scope>
</reference>
<accession>A0A0M3JJ14</accession>